<dbReference type="Pfam" id="PF10806">
    <property type="entry name" value="SAM35"/>
    <property type="match status" value="1"/>
</dbReference>
<protein>
    <submittedName>
        <fullName evidence="1">WGS project CCBQ000000000 data, contig 00008</fullName>
    </submittedName>
</protein>
<accession>A0A0A8L9D5</accession>
<comment type="caution">
    <text evidence="1">The sequence shown here is derived from an EMBL/GenBank/DDBJ whole genome shotgun (WGS) entry which is preliminary data.</text>
</comment>
<keyword evidence="2" id="KW-1185">Reference proteome</keyword>
<organism evidence="1 2">
    <name type="scientific">Kluyveromyces dobzhanskii CBS 2104</name>
    <dbReference type="NCBI Taxonomy" id="1427455"/>
    <lineage>
        <taxon>Eukaryota</taxon>
        <taxon>Fungi</taxon>
        <taxon>Dikarya</taxon>
        <taxon>Ascomycota</taxon>
        <taxon>Saccharomycotina</taxon>
        <taxon>Saccharomycetes</taxon>
        <taxon>Saccharomycetales</taxon>
        <taxon>Saccharomycetaceae</taxon>
        <taxon>Kluyveromyces</taxon>
    </lineage>
</organism>
<evidence type="ECO:0000313" key="2">
    <source>
        <dbReference type="Proteomes" id="UP000031516"/>
    </source>
</evidence>
<dbReference type="AlphaFoldDB" id="A0A0A8L9D5"/>
<dbReference type="OrthoDB" id="198787at2759"/>
<sequence>MASILSVPGPLKTLFDKFPLKTYGYVNNNDEAMEYEISQRSSHFEGPNAVKSSKDDVFHLGVYQIVRDAETGALLASDPWGLFAELSLSKKNNLKLPTKSTSTCSANGSKGKTAQHSMCVLSPRASLTKNLPILIEGSTKRHVRSTESINEILYSRIPVGEHTLYLNLLNTIVYDGYIVDLLRNVPSTRFCELYTYINERDVSIANWATVQDTKSNVINRNGFQSRHGALSEHLIEFKPPITTLRSAELAEQSEIVIQEAIKCLSRVQTHWERPSKPKKDDSADLNSQYIDLALISYVLSISQLGPESELNQWLQTEGKFLLNYSYQLLKTFC</sequence>
<dbReference type="EMBL" id="CCBQ010000041">
    <property type="protein sequence ID" value="CDO94842.1"/>
    <property type="molecule type" value="Genomic_DNA"/>
</dbReference>
<evidence type="ECO:0000313" key="1">
    <source>
        <dbReference type="EMBL" id="CDO94842.1"/>
    </source>
</evidence>
<reference evidence="1 2" key="1">
    <citation type="submission" date="2014-03" db="EMBL/GenBank/DDBJ databases">
        <title>The genome of Kluyveromyces dobzhanskii.</title>
        <authorList>
            <person name="Nystedt B."/>
            <person name="Astrom S."/>
        </authorList>
    </citation>
    <scope>NUCLEOTIDE SEQUENCE [LARGE SCALE GENOMIC DNA]</scope>
    <source>
        <strain evidence="1 2">CBS 2104</strain>
    </source>
</reference>
<dbReference type="InterPro" id="IPR021211">
    <property type="entry name" value="SAM35"/>
</dbReference>
<gene>
    <name evidence="1" type="ORF">KLDO_g3097</name>
</gene>
<name>A0A0A8L9D5_9SACH</name>
<proteinExistence type="predicted"/>
<dbReference type="Proteomes" id="UP000031516">
    <property type="component" value="Unassembled WGS sequence"/>
</dbReference>